<keyword evidence="2" id="KW-1185">Reference proteome</keyword>
<evidence type="ECO:0000313" key="2">
    <source>
        <dbReference type="Proteomes" id="UP000708208"/>
    </source>
</evidence>
<evidence type="ECO:0000313" key="1">
    <source>
        <dbReference type="EMBL" id="CAG7727827.1"/>
    </source>
</evidence>
<organism evidence="1 2">
    <name type="scientific">Allacma fusca</name>
    <dbReference type="NCBI Taxonomy" id="39272"/>
    <lineage>
        <taxon>Eukaryota</taxon>
        <taxon>Metazoa</taxon>
        <taxon>Ecdysozoa</taxon>
        <taxon>Arthropoda</taxon>
        <taxon>Hexapoda</taxon>
        <taxon>Collembola</taxon>
        <taxon>Symphypleona</taxon>
        <taxon>Sminthuridae</taxon>
        <taxon>Allacma</taxon>
    </lineage>
</organism>
<evidence type="ECO:0008006" key="3">
    <source>
        <dbReference type="Google" id="ProtNLM"/>
    </source>
</evidence>
<dbReference type="PANTHER" id="PTHR20905:SF32">
    <property type="entry name" value="ARYLALKYLAMINE N-ACETYLTRANSFERASE-LIKE 7, ISOFORM A"/>
    <property type="match status" value="1"/>
</dbReference>
<dbReference type="EMBL" id="CAJVCH010154046">
    <property type="protein sequence ID" value="CAG7727827.1"/>
    <property type="molecule type" value="Genomic_DNA"/>
</dbReference>
<dbReference type="Proteomes" id="UP000708208">
    <property type="component" value="Unassembled WGS sequence"/>
</dbReference>
<sequence>MNIREDNLIQLSVDLERWINSKIFVPLLHLHCLVEPGNPFKMTNVQLVEGDWKNFTFRMISEADIPEVCEHLRENFYPDEPVSGKIGHSDLKFDEFDMAACKQLSSNMCFAAFDKETGKIAAIRTITRRKKGDDFISVEFVSPEMRSAIRFFTETDNKCNIFETFDIDEYADLRIQCVGRQFRGKGLATEMYTRALAFLKQSGFLVAKSVFTSPYTRKAASNLGFVELARKYFREITDENGALVCPDAGDNEFVAVMALKL</sequence>
<dbReference type="GO" id="GO:0008080">
    <property type="term" value="F:N-acetyltransferase activity"/>
    <property type="evidence" value="ECO:0007669"/>
    <property type="project" value="TreeGrafter"/>
</dbReference>
<dbReference type="AlphaFoldDB" id="A0A8J2JWC4"/>
<dbReference type="PANTHER" id="PTHR20905">
    <property type="entry name" value="N-ACETYLTRANSFERASE-RELATED"/>
    <property type="match status" value="1"/>
</dbReference>
<name>A0A8J2JWC4_9HEXA</name>
<dbReference type="OrthoDB" id="7200114at2759"/>
<accession>A0A8J2JWC4</accession>
<comment type="caution">
    <text evidence="1">The sequence shown here is derived from an EMBL/GenBank/DDBJ whole genome shotgun (WGS) entry which is preliminary data.</text>
</comment>
<protein>
    <recommendedName>
        <fullName evidence="3">N-acetyltransferase domain-containing protein</fullName>
    </recommendedName>
</protein>
<reference evidence="1" key="1">
    <citation type="submission" date="2021-06" db="EMBL/GenBank/DDBJ databases">
        <authorList>
            <person name="Hodson N. C."/>
            <person name="Mongue J. A."/>
            <person name="Jaron S. K."/>
        </authorList>
    </citation>
    <scope>NUCLEOTIDE SEQUENCE</scope>
</reference>
<gene>
    <name evidence="1" type="ORF">AFUS01_LOCUS16648</name>
</gene>
<proteinExistence type="predicted"/>